<evidence type="ECO:0000256" key="9">
    <source>
        <dbReference type="ARBA" id="ARBA00023316"/>
    </source>
</evidence>
<dbReference type="PATRIC" id="fig|1618546.3.peg.58"/>
<evidence type="ECO:0000256" key="7">
    <source>
        <dbReference type="ARBA" id="ARBA00022984"/>
    </source>
</evidence>
<dbReference type="InterPro" id="IPR001986">
    <property type="entry name" value="Enolpyruvate_Tfrase_dom"/>
</dbReference>
<dbReference type="GO" id="GO:0008760">
    <property type="term" value="F:UDP-N-acetylglucosamine 1-carboxyvinyltransferase activity"/>
    <property type="evidence" value="ECO:0007669"/>
    <property type="project" value="UniProtKB-EC"/>
</dbReference>
<evidence type="ECO:0000256" key="6">
    <source>
        <dbReference type="ARBA" id="ARBA00022960"/>
    </source>
</evidence>
<comment type="pathway">
    <text evidence="2">Cell wall biogenesis; peptidoglycan biosynthesis.</text>
</comment>
<dbReference type="PANTHER" id="PTHR43783:SF1">
    <property type="entry name" value="UDP-N-ACETYLGLUCOSAMINE 1-CARBOXYVINYLTRANSFERASE"/>
    <property type="match status" value="1"/>
</dbReference>
<evidence type="ECO:0000256" key="15">
    <source>
        <dbReference type="ARBA" id="ARBA00047527"/>
    </source>
</evidence>
<dbReference type="Pfam" id="PF00275">
    <property type="entry name" value="EPSP_synthase"/>
    <property type="match status" value="1"/>
</dbReference>
<evidence type="ECO:0000256" key="3">
    <source>
        <dbReference type="ARBA" id="ARBA00022490"/>
    </source>
</evidence>
<dbReference type="Gene3D" id="3.65.10.10">
    <property type="entry name" value="Enolpyruvate transferase domain"/>
    <property type="match status" value="2"/>
</dbReference>
<comment type="catalytic activity">
    <reaction evidence="15">
        <text>phosphoenolpyruvate + UDP-N-acetyl-alpha-D-glucosamine = UDP-N-acetyl-3-O-(1-carboxyvinyl)-alpha-D-glucosamine + phosphate</text>
        <dbReference type="Rhea" id="RHEA:18681"/>
        <dbReference type="ChEBI" id="CHEBI:43474"/>
        <dbReference type="ChEBI" id="CHEBI:57705"/>
        <dbReference type="ChEBI" id="CHEBI:58702"/>
        <dbReference type="ChEBI" id="CHEBI:68483"/>
        <dbReference type="EC" id="2.5.1.7"/>
    </reaction>
</comment>
<dbReference type="EC" id="2.5.1.7" evidence="11"/>
<keyword evidence="8" id="KW-0131">Cell cycle</keyword>
<gene>
    <name evidence="17" type="ORF">US62_C0002G0027</name>
</gene>
<comment type="caution">
    <text evidence="17">The sequence shown here is derived from an EMBL/GenBank/DDBJ whole genome shotgun (WGS) entry which is preliminary data.</text>
</comment>
<dbReference type="GO" id="GO:0051301">
    <property type="term" value="P:cell division"/>
    <property type="evidence" value="ECO:0007669"/>
    <property type="project" value="UniProtKB-KW"/>
</dbReference>
<dbReference type="Proteomes" id="UP000034603">
    <property type="component" value="Unassembled WGS sequence"/>
</dbReference>
<evidence type="ECO:0000256" key="1">
    <source>
        <dbReference type="ARBA" id="ARBA00004496"/>
    </source>
</evidence>
<evidence type="ECO:0000256" key="12">
    <source>
        <dbReference type="ARBA" id="ARBA00039754"/>
    </source>
</evidence>
<name>A0A0G0KB40_9BACT</name>
<accession>A0A0G0KB40</accession>
<keyword evidence="4" id="KW-0132">Cell division</keyword>
<dbReference type="InterPro" id="IPR050068">
    <property type="entry name" value="MurA_subfamily"/>
</dbReference>
<reference evidence="17 18" key="1">
    <citation type="journal article" date="2015" name="Nature">
        <title>rRNA introns, odd ribosomes, and small enigmatic genomes across a large radiation of phyla.</title>
        <authorList>
            <person name="Brown C.T."/>
            <person name="Hug L.A."/>
            <person name="Thomas B.C."/>
            <person name="Sharon I."/>
            <person name="Castelle C.J."/>
            <person name="Singh A."/>
            <person name="Wilkins M.J."/>
            <person name="Williams K.H."/>
            <person name="Banfield J.F."/>
        </authorList>
    </citation>
    <scope>NUCLEOTIDE SEQUENCE [LARGE SCALE GENOMIC DNA]</scope>
</reference>
<keyword evidence="6" id="KW-0133">Cell shape</keyword>
<feature type="domain" description="Enolpyruvate transferase" evidence="16">
    <location>
        <begin position="5"/>
        <end position="418"/>
    </location>
</feature>
<evidence type="ECO:0000256" key="11">
    <source>
        <dbReference type="ARBA" id="ARBA00039108"/>
    </source>
</evidence>
<keyword evidence="7" id="KW-0573">Peptidoglycan synthesis</keyword>
<dbReference type="EMBL" id="LBTR01000002">
    <property type="protein sequence ID" value="KKQ46344.1"/>
    <property type="molecule type" value="Genomic_DNA"/>
</dbReference>
<evidence type="ECO:0000256" key="4">
    <source>
        <dbReference type="ARBA" id="ARBA00022618"/>
    </source>
</evidence>
<dbReference type="GO" id="GO:0005737">
    <property type="term" value="C:cytoplasm"/>
    <property type="evidence" value="ECO:0007669"/>
    <property type="project" value="UniProtKB-SubCell"/>
</dbReference>
<protein>
    <recommendedName>
        <fullName evidence="12">UDP-N-acetylglucosamine 1-carboxyvinyltransferase</fullName>
        <ecNumber evidence="11">2.5.1.7</ecNumber>
    </recommendedName>
    <alternativeName>
        <fullName evidence="13">Enoylpyruvate transferase</fullName>
    </alternativeName>
    <alternativeName>
        <fullName evidence="14">UDP-N-acetylglucosamine enolpyruvyl transferase</fullName>
    </alternativeName>
</protein>
<sequence>MNIKVRGGQVLSGEIFPSGSKNSAVHIIPCTLVIKGKVVLKNVPDIADVEKLVKILSKLGSIIDWKRQESEMIIDNTNVSFEQLNHDDLGNMKGTSLLWGGLLARFGKVDFDELPGGCTLGIRSLEPIYKVFKDFGVKIDETEKGVVMEMGVRDTNEVWLTEMSPTATTNLVMLSVLSKGSTKLIGTASEPQCQDVCNFLNACGAKIGGIGSSVLEIDGVDELKPVEYTLLPDHYEITTFLALGAVTGGEVKVHNAIQHHFKMIVNEFEKFNIKIEYEGDTAIVRANQKIEIKGSFEDKTNLIRPQPWPALPVDLLPMFVPLALAAPSGYIMFHNWMYESGLYWTSELTKFGAEVIMADPHRVLVMGGRKLKGAEIEAPYIIRAVVSYVMTAMIAQGETTILNADALYRGHPDFSSNLAKLGAVIEEVK</sequence>
<evidence type="ECO:0000256" key="8">
    <source>
        <dbReference type="ARBA" id="ARBA00023306"/>
    </source>
</evidence>
<evidence type="ECO:0000256" key="5">
    <source>
        <dbReference type="ARBA" id="ARBA00022679"/>
    </source>
</evidence>
<dbReference type="GO" id="GO:0009252">
    <property type="term" value="P:peptidoglycan biosynthetic process"/>
    <property type="evidence" value="ECO:0007669"/>
    <property type="project" value="UniProtKB-KW"/>
</dbReference>
<organism evidence="17 18">
    <name type="scientific">Candidatus Woesebacteria bacterium GW2011_GWA1_37_8</name>
    <dbReference type="NCBI Taxonomy" id="1618546"/>
    <lineage>
        <taxon>Bacteria</taxon>
        <taxon>Candidatus Woeseibacteriota</taxon>
    </lineage>
</organism>
<evidence type="ECO:0000313" key="18">
    <source>
        <dbReference type="Proteomes" id="UP000034603"/>
    </source>
</evidence>
<proteinExistence type="inferred from homology"/>
<dbReference type="SUPFAM" id="SSF55205">
    <property type="entry name" value="EPT/RTPC-like"/>
    <property type="match status" value="1"/>
</dbReference>
<dbReference type="InterPro" id="IPR013792">
    <property type="entry name" value="RNA3'P_cycl/enolpyr_Trfase_a/b"/>
</dbReference>
<dbReference type="NCBIfam" id="NF006873">
    <property type="entry name" value="PRK09369.1"/>
    <property type="match status" value="1"/>
</dbReference>
<evidence type="ECO:0000256" key="13">
    <source>
        <dbReference type="ARBA" id="ARBA00042443"/>
    </source>
</evidence>
<comment type="similarity">
    <text evidence="10">Belongs to the EPSP synthase family. MurA subfamily.</text>
</comment>
<evidence type="ECO:0000256" key="10">
    <source>
        <dbReference type="ARBA" id="ARBA00038367"/>
    </source>
</evidence>
<evidence type="ECO:0000259" key="16">
    <source>
        <dbReference type="Pfam" id="PF00275"/>
    </source>
</evidence>
<keyword evidence="5 17" id="KW-0808">Transferase</keyword>
<keyword evidence="3" id="KW-0963">Cytoplasm</keyword>
<dbReference type="GO" id="GO:0071555">
    <property type="term" value="P:cell wall organization"/>
    <property type="evidence" value="ECO:0007669"/>
    <property type="project" value="UniProtKB-KW"/>
</dbReference>
<evidence type="ECO:0000256" key="2">
    <source>
        <dbReference type="ARBA" id="ARBA00004752"/>
    </source>
</evidence>
<evidence type="ECO:0000313" key="17">
    <source>
        <dbReference type="EMBL" id="KKQ46344.1"/>
    </source>
</evidence>
<evidence type="ECO:0000256" key="14">
    <source>
        <dbReference type="ARBA" id="ARBA00042842"/>
    </source>
</evidence>
<dbReference type="PANTHER" id="PTHR43783">
    <property type="entry name" value="UDP-N-ACETYLGLUCOSAMINE 1-CARBOXYVINYLTRANSFERASE"/>
    <property type="match status" value="1"/>
</dbReference>
<dbReference type="AlphaFoldDB" id="A0A0G0KB40"/>
<dbReference type="InterPro" id="IPR036968">
    <property type="entry name" value="Enolpyruvate_Tfrase_sf"/>
</dbReference>
<dbReference type="GO" id="GO:0008360">
    <property type="term" value="P:regulation of cell shape"/>
    <property type="evidence" value="ECO:0007669"/>
    <property type="project" value="UniProtKB-KW"/>
</dbReference>
<comment type="subcellular location">
    <subcellularLocation>
        <location evidence="1">Cytoplasm</location>
    </subcellularLocation>
</comment>
<keyword evidence="9" id="KW-0961">Cell wall biogenesis/degradation</keyword>